<dbReference type="PANTHER" id="PTHR12304">
    <property type="entry name" value="INOSINE-URIDINE PREFERRING NUCLEOSIDE HYDROLASE"/>
    <property type="match status" value="1"/>
</dbReference>
<sequence>MEKRQLLVDMGARRDDAIALWCALRWPDAEVCAVTCVGPDQEEAAARALEVAALAGAKQMPVARGAVQPLLRRGTAAGTARQEKRLPLPDAGRMPAAASAAELIVQTAEQAEGGLTIVTLGPLTNLALAAARDPELGRKLKRVVALGGAIRVPGDVTPVAEANVYADPEAARFVLEAGLPLTLVPLDATRSLSLPAAAEAWPTLLGPVTDGAARLDALAAMLVALCPEAARTERMKLAVECQSALSAGAVLADLRAVPRVGTDVDVCVAVDAAQAYPSLQAIVQGEEGSR</sequence>
<evidence type="ECO:0000313" key="4">
    <source>
        <dbReference type="EMBL" id="MDA5108311.1"/>
    </source>
</evidence>
<protein>
    <submittedName>
        <fullName evidence="4">Nucleoside hydrolase</fullName>
    </submittedName>
</protein>
<organism evidence="4 5">
    <name type="scientific">Brevibacillus thermoruber</name>
    <dbReference type="NCBI Taxonomy" id="33942"/>
    <lineage>
        <taxon>Bacteria</taxon>
        <taxon>Bacillati</taxon>
        <taxon>Bacillota</taxon>
        <taxon>Bacilli</taxon>
        <taxon>Bacillales</taxon>
        <taxon>Paenibacillaceae</taxon>
        <taxon>Brevibacillus</taxon>
    </lineage>
</organism>
<dbReference type="PANTHER" id="PTHR12304:SF4">
    <property type="entry name" value="URIDINE NUCLEOSIDASE"/>
    <property type="match status" value="1"/>
</dbReference>
<keyword evidence="1 4" id="KW-0378">Hydrolase</keyword>
<evidence type="ECO:0000259" key="3">
    <source>
        <dbReference type="Pfam" id="PF01156"/>
    </source>
</evidence>
<dbReference type="EMBL" id="JAPYYP010000007">
    <property type="protein sequence ID" value="MDA5108311.1"/>
    <property type="molecule type" value="Genomic_DNA"/>
</dbReference>
<dbReference type="InterPro" id="IPR036452">
    <property type="entry name" value="Ribo_hydro-like"/>
</dbReference>
<name>A0A9X3TPD6_9BACL</name>
<dbReference type="GO" id="GO:0008477">
    <property type="term" value="F:purine nucleosidase activity"/>
    <property type="evidence" value="ECO:0007669"/>
    <property type="project" value="TreeGrafter"/>
</dbReference>
<evidence type="ECO:0000256" key="2">
    <source>
        <dbReference type="ARBA" id="ARBA00023295"/>
    </source>
</evidence>
<dbReference type="InterPro" id="IPR023186">
    <property type="entry name" value="IUNH"/>
</dbReference>
<dbReference type="Proteomes" id="UP001151071">
    <property type="component" value="Unassembled WGS sequence"/>
</dbReference>
<evidence type="ECO:0000256" key="1">
    <source>
        <dbReference type="ARBA" id="ARBA00022801"/>
    </source>
</evidence>
<dbReference type="Pfam" id="PF01156">
    <property type="entry name" value="IU_nuc_hydro"/>
    <property type="match status" value="1"/>
</dbReference>
<dbReference type="AlphaFoldDB" id="A0A9X3TPD6"/>
<proteinExistence type="predicted"/>
<dbReference type="GO" id="GO:0006152">
    <property type="term" value="P:purine nucleoside catabolic process"/>
    <property type="evidence" value="ECO:0007669"/>
    <property type="project" value="TreeGrafter"/>
</dbReference>
<feature type="domain" description="Inosine/uridine-preferring nucleoside hydrolase" evidence="3">
    <location>
        <begin position="8"/>
        <end position="274"/>
    </location>
</feature>
<dbReference type="SUPFAM" id="SSF53590">
    <property type="entry name" value="Nucleoside hydrolase"/>
    <property type="match status" value="1"/>
</dbReference>
<reference evidence="4" key="1">
    <citation type="submission" date="2022-12" db="EMBL/GenBank/DDBJ databases">
        <title>Draft genome sequence of the thermophilic strain Brevibacillus thermoruber HT42, isolated from Los Humeros, Puebla, Mexico, with biotechnological potential.</title>
        <authorList>
            <person name="Lara Sanchez J."/>
            <person name="Solis Palacios R."/>
            <person name="Bustos Baena A.S."/>
            <person name="Ruz Baez A.E."/>
            <person name="Espinosa Luna G."/>
            <person name="Oliart Ros R.M."/>
        </authorList>
    </citation>
    <scope>NUCLEOTIDE SEQUENCE</scope>
    <source>
        <strain evidence="4">HT42</strain>
    </source>
</reference>
<dbReference type="GO" id="GO:0005829">
    <property type="term" value="C:cytosol"/>
    <property type="evidence" value="ECO:0007669"/>
    <property type="project" value="TreeGrafter"/>
</dbReference>
<keyword evidence="2" id="KW-0326">Glycosidase</keyword>
<dbReference type="RefSeq" id="WP_051188067.1">
    <property type="nucleotide sequence ID" value="NZ_JAPYYP010000007.1"/>
</dbReference>
<dbReference type="Gene3D" id="3.90.245.10">
    <property type="entry name" value="Ribonucleoside hydrolase-like"/>
    <property type="match status" value="1"/>
</dbReference>
<dbReference type="InterPro" id="IPR001910">
    <property type="entry name" value="Inosine/uridine_hydrolase_dom"/>
</dbReference>
<accession>A0A9X3TPD6</accession>
<comment type="caution">
    <text evidence="4">The sequence shown here is derived from an EMBL/GenBank/DDBJ whole genome shotgun (WGS) entry which is preliminary data.</text>
</comment>
<evidence type="ECO:0000313" key="5">
    <source>
        <dbReference type="Proteomes" id="UP001151071"/>
    </source>
</evidence>
<gene>
    <name evidence="4" type="ORF">O3V59_08055</name>
</gene>
<keyword evidence="5" id="KW-1185">Reference proteome</keyword>